<dbReference type="PANTHER" id="PTHR30603:SF47">
    <property type="entry name" value="RNA POLYMERASE SIGMA FACTOR SIGD, CHLOROPLASTIC"/>
    <property type="match status" value="1"/>
</dbReference>
<dbReference type="PRINTS" id="PR00046">
    <property type="entry name" value="SIGMA70FCT"/>
</dbReference>
<comment type="caution">
    <text evidence="9">The sequence shown here is derived from an EMBL/GenBank/DDBJ whole genome shotgun (WGS) entry which is preliminary data.</text>
</comment>
<dbReference type="InterPro" id="IPR050239">
    <property type="entry name" value="Sigma-70_RNA_pol_init_factors"/>
</dbReference>
<dbReference type="AlphaFoldDB" id="A0A095ZJM0"/>
<dbReference type="Pfam" id="PF04545">
    <property type="entry name" value="Sigma70_r4"/>
    <property type="match status" value="1"/>
</dbReference>
<reference evidence="9 10" key="1">
    <citation type="submission" date="2014-07" db="EMBL/GenBank/DDBJ databases">
        <authorList>
            <person name="McCorrison J."/>
            <person name="Sanka R."/>
            <person name="Torralba M."/>
            <person name="Gillis M."/>
            <person name="Haft D.H."/>
            <person name="Methe B."/>
            <person name="Sutton G."/>
            <person name="Nelson K.E."/>
        </authorList>
    </citation>
    <scope>NUCLEOTIDE SEQUENCE [LARGE SCALE GENOMIC DNA]</scope>
    <source>
        <strain evidence="9 10">DNF00853</strain>
    </source>
</reference>
<keyword evidence="3" id="KW-0238">DNA-binding</keyword>
<dbReference type="Pfam" id="PF04539">
    <property type="entry name" value="Sigma70_r3"/>
    <property type="match status" value="1"/>
</dbReference>
<dbReference type="InterPro" id="IPR007624">
    <property type="entry name" value="RNA_pol_sigma70_r3"/>
</dbReference>
<dbReference type="GO" id="GO:0016987">
    <property type="term" value="F:sigma factor activity"/>
    <property type="evidence" value="ECO:0007669"/>
    <property type="project" value="UniProtKB-KW"/>
</dbReference>
<dbReference type="RefSeq" id="WP_036872541.1">
    <property type="nucleotide sequence ID" value="NZ_JRNN01000063.1"/>
</dbReference>
<evidence type="ECO:0000259" key="6">
    <source>
        <dbReference type="Pfam" id="PF04539"/>
    </source>
</evidence>
<dbReference type="InterPro" id="IPR007627">
    <property type="entry name" value="RNA_pol_sigma70_r2"/>
</dbReference>
<proteinExistence type="predicted"/>
<sequence length="287" mass="32995">MRQLKITKSITNRESAALDKYLQEIGHEDLISIEEEIELAQRIKKGDRKALEKLTKANLRFVVSVAKQYQNQGLSLPDLINEGNLGLIKAAEKFDETRGFKFISYAVWWIRQSILQAIAEQSRIVRLPLNQVGSVNKINRILNKFEQEHERRPNVDEIADQIDLPEDKIAEAMKVNGKHISVDAPIMEGADSSLLDVLPNTESPMADNELVMESLREEVASALNVLNERERNIIECFYGINQREMTLEEIGDKFGLTRERVRQIKEKALRRLRQNTKSKQLKSYLGR</sequence>
<evidence type="ECO:0000259" key="8">
    <source>
        <dbReference type="Pfam" id="PF04545"/>
    </source>
</evidence>
<evidence type="ECO:0000259" key="5">
    <source>
        <dbReference type="Pfam" id="PF00140"/>
    </source>
</evidence>
<dbReference type="NCBIfam" id="TIGR02937">
    <property type="entry name" value="sigma70-ECF"/>
    <property type="match status" value="1"/>
</dbReference>
<organism evidence="9 10">
    <name type="scientific">Hoylesella buccalis DNF00853</name>
    <dbReference type="NCBI Taxonomy" id="1401074"/>
    <lineage>
        <taxon>Bacteria</taxon>
        <taxon>Pseudomonadati</taxon>
        <taxon>Bacteroidota</taxon>
        <taxon>Bacteroidia</taxon>
        <taxon>Bacteroidales</taxon>
        <taxon>Prevotellaceae</taxon>
        <taxon>Hoylesella</taxon>
    </lineage>
</organism>
<dbReference type="Pfam" id="PF00140">
    <property type="entry name" value="Sigma70_r1_2"/>
    <property type="match status" value="1"/>
</dbReference>
<protein>
    <submittedName>
        <fullName evidence="9">RNA polymerase sigma factor rpoD</fullName>
    </submittedName>
</protein>
<gene>
    <name evidence="9" type="ORF">HMPREF2137_05825</name>
</gene>
<dbReference type="Proteomes" id="UP000029556">
    <property type="component" value="Unassembled WGS sequence"/>
</dbReference>
<accession>A0A095ZJM0</accession>
<dbReference type="InterPro" id="IPR007630">
    <property type="entry name" value="RNA_pol_sigma70_r4"/>
</dbReference>
<dbReference type="GO" id="GO:0003677">
    <property type="term" value="F:DNA binding"/>
    <property type="evidence" value="ECO:0007669"/>
    <property type="project" value="UniProtKB-KW"/>
</dbReference>
<dbReference type="SUPFAM" id="SSF88659">
    <property type="entry name" value="Sigma3 and sigma4 domains of RNA polymerase sigma factors"/>
    <property type="match status" value="2"/>
</dbReference>
<dbReference type="PANTHER" id="PTHR30603">
    <property type="entry name" value="RNA POLYMERASE SIGMA FACTOR RPO"/>
    <property type="match status" value="1"/>
</dbReference>
<dbReference type="Gene3D" id="1.10.601.10">
    <property type="entry name" value="RNA Polymerase Primary Sigma Factor"/>
    <property type="match status" value="1"/>
</dbReference>
<evidence type="ECO:0000313" key="10">
    <source>
        <dbReference type="Proteomes" id="UP000029556"/>
    </source>
</evidence>
<keyword evidence="2" id="KW-0731">Sigma factor</keyword>
<evidence type="ECO:0000259" key="7">
    <source>
        <dbReference type="Pfam" id="PF04542"/>
    </source>
</evidence>
<feature type="domain" description="RNA polymerase sigma-70 region 3" evidence="6">
    <location>
        <begin position="135"/>
        <end position="203"/>
    </location>
</feature>
<dbReference type="PIRSF" id="PIRSF000770">
    <property type="entry name" value="RNA_pol_sigma-SigE/K"/>
    <property type="match status" value="1"/>
</dbReference>
<dbReference type="GO" id="GO:0006352">
    <property type="term" value="P:DNA-templated transcription initiation"/>
    <property type="evidence" value="ECO:0007669"/>
    <property type="project" value="InterPro"/>
</dbReference>
<evidence type="ECO:0000256" key="1">
    <source>
        <dbReference type="ARBA" id="ARBA00023015"/>
    </source>
</evidence>
<dbReference type="CDD" id="cd06171">
    <property type="entry name" value="Sigma70_r4"/>
    <property type="match status" value="1"/>
</dbReference>
<dbReference type="InterPro" id="IPR009042">
    <property type="entry name" value="RNA_pol_sigma70_r1_2"/>
</dbReference>
<evidence type="ECO:0000313" key="9">
    <source>
        <dbReference type="EMBL" id="KGF34883.1"/>
    </source>
</evidence>
<dbReference type="InterPro" id="IPR013325">
    <property type="entry name" value="RNA_pol_sigma_r2"/>
</dbReference>
<evidence type="ECO:0000256" key="3">
    <source>
        <dbReference type="ARBA" id="ARBA00023125"/>
    </source>
</evidence>
<evidence type="ECO:0000256" key="2">
    <source>
        <dbReference type="ARBA" id="ARBA00023082"/>
    </source>
</evidence>
<feature type="domain" description="RNA polymerase sigma-70 region 4" evidence="8">
    <location>
        <begin position="222"/>
        <end position="274"/>
    </location>
</feature>
<evidence type="ECO:0000256" key="4">
    <source>
        <dbReference type="ARBA" id="ARBA00023163"/>
    </source>
</evidence>
<feature type="domain" description="RNA polymerase sigma-70 region 1.2" evidence="5">
    <location>
        <begin position="18"/>
        <end position="48"/>
    </location>
</feature>
<dbReference type="InterPro" id="IPR013324">
    <property type="entry name" value="RNA_pol_sigma_r3/r4-like"/>
</dbReference>
<dbReference type="EMBL" id="JRNN01000063">
    <property type="protein sequence ID" value="KGF34883.1"/>
    <property type="molecule type" value="Genomic_DNA"/>
</dbReference>
<dbReference type="InterPro" id="IPR014284">
    <property type="entry name" value="RNA_pol_sigma-70_dom"/>
</dbReference>
<dbReference type="SUPFAM" id="SSF88946">
    <property type="entry name" value="Sigma2 domain of RNA polymerase sigma factors"/>
    <property type="match status" value="1"/>
</dbReference>
<dbReference type="InterPro" id="IPR000943">
    <property type="entry name" value="RNA_pol_sigma70"/>
</dbReference>
<dbReference type="InterPro" id="IPR036388">
    <property type="entry name" value="WH-like_DNA-bd_sf"/>
</dbReference>
<feature type="domain" description="RNA polymerase sigma-70 region 2" evidence="7">
    <location>
        <begin position="56"/>
        <end position="123"/>
    </location>
</feature>
<dbReference type="OrthoDB" id="9809557at2"/>
<dbReference type="Pfam" id="PF04542">
    <property type="entry name" value="Sigma70_r2"/>
    <property type="match status" value="1"/>
</dbReference>
<name>A0A095ZJM0_9BACT</name>
<keyword evidence="4" id="KW-0804">Transcription</keyword>
<keyword evidence="1" id="KW-0805">Transcription regulation</keyword>
<dbReference type="Gene3D" id="1.10.10.10">
    <property type="entry name" value="Winged helix-like DNA-binding domain superfamily/Winged helix DNA-binding domain"/>
    <property type="match status" value="2"/>
</dbReference>